<dbReference type="InterPro" id="IPR014710">
    <property type="entry name" value="RmlC-like_jellyroll"/>
</dbReference>
<keyword evidence="3" id="KW-0116">cAMP-binding</keyword>
<dbReference type="Pfam" id="PF00027">
    <property type="entry name" value="cNMP_binding"/>
    <property type="match status" value="2"/>
</dbReference>
<evidence type="ECO:0000259" key="8">
    <source>
        <dbReference type="PROSITE" id="PS50042"/>
    </source>
</evidence>
<evidence type="ECO:0000256" key="3">
    <source>
        <dbReference type="ARBA" id="ARBA00022566"/>
    </source>
</evidence>
<keyword evidence="10" id="KW-1185">Reference proteome</keyword>
<comment type="similarity">
    <text evidence="1">Belongs to the cAMP-dependent kinase regulatory chain family.</text>
</comment>
<evidence type="ECO:0000313" key="10">
    <source>
        <dbReference type="Proteomes" id="UP001159405"/>
    </source>
</evidence>
<accession>A0ABN8PRT2</accession>
<evidence type="ECO:0000256" key="6">
    <source>
        <dbReference type="ARBA" id="ARBA00023149"/>
    </source>
</evidence>
<dbReference type="InterPro" id="IPR012198">
    <property type="entry name" value="cAMP_dep_PK_reg_su"/>
</dbReference>
<evidence type="ECO:0000256" key="1">
    <source>
        <dbReference type="ARBA" id="ARBA00005753"/>
    </source>
</evidence>
<evidence type="ECO:0000256" key="4">
    <source>
        <dbReference type="ARBA" id="ARBA00022737"/>
    </source>
</evidence>
<dbReference type="Gene3D" id="2.60.120.10">
    <property type="entry name" value="Jelly Rolls"/>
    <property type="match status" value="2"/>
</dbReference>
<feature type="domain" description="Cyclic nucleotide-binding" evidence="8">
    <location>
        <begin position="250"/>
        <end position="366"/>
    </location>
</feature>
<keyword evidence="5" id="KW-0547">Nucleotide-binding</keyword>
<dbReference type="PRINTS" id="PR00103">
    <property type="entry name" value="CAMPKINASE"/>
</dbReference>
<name>A0ABN8PRT2_9CNID</name>
<keyword evidence="4" id="KW-0677">Repeat</keyword>
<sequence>METAVQFSIPPGLTDLLEEFVVKCIQENPTDLVEFAADYFNMLRLGRKKKDSKAAKEASTSKPEKKECMEEMEEPQEPPKMPTRGRRRAVAAEAYNPNESDANVKPVVHPKTEEQLQRLKKSVENILLFKSCDRDQLKEILNAMFERKVKPEDEIIRQGDDGDNFYVIDNGVFDVFIDNNGKEVKVHTFKDSGSFGELALMYNCPRNATIIAKSEGSIWALDQSTFRRIVVGAAARRRQMYESLLENVPMLAQLQAYERMNLADALETKIFEDGECIIREKDEADCMYFIEDGTVRVTVSDKEISKLNKGEYFGELALVLKQPRSASIFAFGGEAKCACLNVDAFERLLGPCMDIMKRNVGHYEEQRKKLGLDS</sequence>
<evidence type="ECO:0000313" key="9">
    <source>
        <dbReference type="EMBL" id="CAH3149571.1"/>
    </source>
</evidence>
<dbReference type="PROSITE" id="PS00888">
    <property type="entry name" value="CNMP_BINDING_1"/>
    <property type="match status" value="1"/>
</dbReference>
<dbReference type="InterPro" id="IPR018488">
    <property type="entry name" value="cNMP-bd_CS"/>
</dbReference>
<keyword evidence="6" id="KW-0114">cAMP</keyword>
<dbReference type="CDD" id="cd00038">
    <property type="entry name" value="CAP_ED"/>
    <property type="match status" value="2"/>
</dbReference>
<dbReference type="PROSITE" id="PS00889">
    <property type="entry name" value="CNMP_BINDING_2"/>
    <property type="match status" value="1"/>
</dbReference>
<comment type="caution">
    <text evidence="9">The sequence shown here is derived from an EMBL/GenBank/DDBJ whole genome shotgun (WGS) entry which is preliminary data.</text>
</comment>
<dbReference type="CDD" id="cd12099">
    <property type="entry name" value="DD_RII_PKA"/>
    <property type="match status" value="1"/>
</dbReference>
<dbReference type="SMART" id="SM00100">
    <property type="entry name" value="cNMP"/>
    <property type="match status" value="2"/>
</dbReference>
<protein>
    <recommendedName>
        <fullName evidence="8">Cyclic nucleotide-binding domain-containing protein</fullName>
    </recommendedName>
</protein>
<dbReference type="InterPro" id="IPR000595">
    <property type="entry name" value="cNMP-bd_dom"/>
</dbReference>
<dbReference type="InterPro" id="IPR003117">
    <property type="entry name" value="cAMP_dep_PK_reg_su_I/II_a/b"/>
</dbReference>
<dbReference type="PROSITE" id="PS50042">
    <property type="entry name" value="CNMP_BINDING_3"/>
    <property type="match status" value="2"/>
</dbReference>
<dbReference type="InterPro" id="IPR050503">
    <property type="entry name" value="cAMP-dep_PK_reg_su-like"/>
</dbReference>
<dbReference type="SUPFAM" id="SSF51206">
    <property type="entry name" value="cAMP-binding domain-like"/>
    <property type="match status" value="2"/>
</dbReference>
<dbReference type="PANTHER" id="PTHR11635:SF152">
    <property type="entry name" value="CAMP-DEPENDENT PROTEIN KINASE TYPE I REGULATORY SUBUNIT-RELATED"/>
    <property type="match status" value="1"/>
</dbReference>
<reference evidence="9 10" key="1">
    <citation type="submission" date="2022-05" db="EMBL/GenBank/DDBJ databases">
        <authorList>
            <consortium name="Genoscope - CEA"/>
            <person name="William W."/>
        </authorList>
    </citation>
    <scope>NUCLEOTIDE SEQUENCE [LARGE SCALE GENOMIC DNA]</scope>
</reference>
<feature type="domain" description="Cyclic nucleotide-binding" evidence="8">
    <location>
        <begin position="128"/>
        <end position="247"/>
    </location>
</feature>
<organism evidence="9 10">
    <name type="scientific">Porites lobata</name>
    <dbReference type="NCBI Taxonomy" id="104759"/>
    <lineage>
        <taxon>Eukaryota</taxon>
        <taxon>Metazoa</taxon>
        <taxon>Cnidaria</taxon>
        <taxon>Anthozoa</taxon>
        <taxon>Hexacorallia</taxon>
        <taxon>Scleractinia</taxon>
        <taxon>Fungiina</taxon>
        <taxon>Poritidae</taxon>
        <taxon>Porites</taxon>
    </lineage>
</organism>
<dbReference type="PANTHER" id="PTHR11635">
    <property type="entry name" value="CAMP-DEPENDENT PROTEIN KINASE REGULATORY CHAIN"/>
    <property type="match status" value="1"/>
</dbReference>
<proteinExistence type="inferred from homology"/>
<dbReference type="Gene3D" id="1.20.890.10">
    <property type="entry name" value="cAMP-dependent protein kinase regulatory subunit, dimerization-anchoring domain"/>
    <property type="match status" value="1"/>
</dbReference>
<feature type="region of interest" description="Disordered" evidence="7">
    <location>
        <begin position="50"/>
        <end position="88"/>
    </location>
</feature>
<dbReference type="Proteomes" id="UP001159405">
    <property type="component" value="Unassembled WGS sequence"/>
</dbReference>
<dbReference type="SMART" id="SM00394">
    <property type="entry name" value="RIIa"/>
    <property type="match status" value="1"/>
</dbReference>
<evidence type="ECO:0000256" key="7">
    <source>
        <dbReference type="SAM" id="MobiDB-lite"/>
    </source>
</evidence>
<dbReference type="SUPFAM" id="SSF47391">
    <property type="entry name" value="Dimerization-anchoring domain of cAMP-dependent PK regulatory subunit"/>
    <property type="match status" value="1"/>
</dbReference>
<dbReference type="Pfam" id="PF02197">
    <property type="entry name" value="RIIa"/>
    <property type="match status" value="1"/>
</dbReference>
<evidence type="ECO:0000256" key="5">
    <source>
        <dbReference type="ARBA" id="ARBA00022741"/>
    </source>
</evidence>
<keyword evidence="2" id="KW-0597">Phosphoprotein</keyword>
<gene>
    <name evidence="9" type="ORF">PLOB_00047417</name>
</gene>
<dbReference type="PIRSF" id="PIRSF000548">
    <property type="entry name" value="PK_regulatory"/>
    <property type="match status" value="1"/>
</dbReference>
<evidence type="ECO:0000256" key="2">
    <source>
        <dbReference type="ARBA" id="ARBA00022553"/>
    </source>
</evidence>
<dbReference type="EMBL" id="CALNXK010000087">
    <property type="protein sequence ID" value="CAH3149571.1"/>
    <property type="molecule type" value="Genomic_DNA"/>
</dbReference>
<dbReference type="InterPro" id="IPR018490">
    <property type="entry name" value="cNMP-bd_dom_sf"/>
</dbReference>